<evidence type="ECO:0000313" key="2">
    <source>
        <dbReference type="Proteomes" id="UP000094638"/>
    </source>
</evidence>
<comment type="caution">
    <text evidence="1">The sequence shown here is derived from an EMBL/GenBank/DDBJ whole genome shotgun (WGS) entry which is preliminary data.</text>
</comment>
<dbReference type="Proteomes" id="UP000094638">
    <property type="component" value="Unassembled WGS sequence"/>
</dbReference>
<sequence length="92" mass="10312">MKRKAGKNKPYFRANPLITALQDVFSFHLGGVNDPAYIAIELQIAQIMKNQTGFLLRELSGNLQCIDGITRHSIDFGNVNNVPFPRKAQQLV</sequence>
<organism evidence="1 2">
    <name type="scientific">Vibrio tasmaniensis 1F-267</name>
    <dbReference type="NCBI Taxonomy" id="1191324"/>
    <lineage>
        <taxon>Bacteria</taxon>
        <taxon>Pseudomonadati</taxon>
        <taxon>Pseudomonadota</taxon>
        <taxon>Gammaproteobacteria</taxon>
        <taxon>Vibrionales</taxon>
        <taxon>Vibrionaceae</taxon>
        <taxon>Vibrio</taxon>
    </lineage>
</organism>
<keyword evidence="2" id="KW-1185">Reference proteome</keyword>
<protein>
    <submittedName>
        <fullName evidence="1">Uncharacterized protein</fullName>
    </submittedName>
</protein>
<gene>
    <name evidence="1" type="ORF">A163_09555</name>
</gene>
<name>A0ABX3B3X9_9VIBR</name>
<proteinExistence type="predicted"/>
<accession>A0ABX3B3X9</accession>
<reference evidence="1 2" key="1">
    <citation type="journal article" date="2012" name="Science">
        <title>Ecological populations of bacteria act as socially cohesive units of antibiotic production and resistance.</title>
        <authorList>
            <person name="Cordero O.X."/>
            <person name="Wildschutte H."/>
            <person name="Kirkup B."/>
            <person name="Proehl S."/>
            <person name="Ngo L."/>
            <person name="Hussain F."/>
            <person name="Le Roux F."/>
            <person name="Mincer T."/>
            <person name="Polz M.F."/>
        </authorList>
    </citation>
    <scope>NUCLEOTIDE SEQUENCE [LARGE SCALE GENOMIC DNA]</scope>
    <source>
        <strain evidence="1 2">1F-267</strain>
    </source>
</reference>
<dbReference type="EMBL" id="AJZO02000238">
    <property type="protein sequence ID" value="OEF45528.1"/>
    <property type="molecule type" value="Genomic_DNA"/>
</dbReference>
<evidence type="ECO:0000313" key="1">
    <source>
        <dbReference type="EMBL" id="OEF45528.1"/>
    </source>
</evidence>